<gene>
    <name evidence="7" type="ORF">JTE90_005905</name>
</gene>
<proteinExistence type="predicted"/>
<dbReference type="EMBL" id="JAFNEN010001294">
    <property type="protein sequence ID" value="KAG8174186.1"/>
    <property type="molecule type" value="Genomic_DNA"/>
</dbReference>
<dbReference type="GO" id="GO:0016787">
    <property type="term" value="F:hydrolase activity"/>
    <property type="evidence" value="ECO:0007669"/>
    <property type="project" value="UniProtKB-KW"/>
</dbReference>
<dbReference type="GO" id="GO:0005524">
    <property type="term" value="F:ATP binding"/>
    <property type="evidence" value="ECO:0007669"/>
    <property type="project" value="UniProtKB-KW"/>
</dbReference>
<reference evidence="7 8" key="1">
    <citation type="journal article" date="2022" name="Nat. Ecol. Evol.">
        <title>A masculinizing supergene underlies an exaggerated male reproductive morph in a spider.</title>
        <authorList>
            <person name="Hendrickx F."/>
            <person name="De Corte Z."/>
            <person name="Sonet G."/>
            <person name="Van Belleghem S.M."/>
            <person name="Kostlbacher S."/>
            <person name="Vangestel C."/>
        </authorList>
    </citation>
    <scope>NUCLEOTIDE SEQUENCE [LARGE SCALE GENOMIC DNA]</scope>
    <source>
        <strain evidence="7">W744_W776</strain>
    </source>
</reference>
<keyword evidence="1" id="KW-0547">Nucleotide-binding</keyword>
<dbReference type="InterPro" id="IPR014016">
    <property type="entry name" value="UvrD-like_ATP-bd"/>
</dbReference>
<keyword evidence="3" id="KW-0347">Helicase</keyword>
<dbReference type="InterPro" id="IPR039904">
    <property type="entry name" value="TRANK1"/>
</dbReference>
<dbReference type="InterPro" id="IPR027417">
    <property type="entry name" value="P-loop_NTPase"/>
</dbReference>
<dbReference type="PANTHER" id="PTHR21529:SF4">
    <property type="entry name" value="TPR AND ANKYRIN REPEAT-CONTAINING PROTEIN 1"/>
    <property type="match status" value="1"/>
</dbReference>
<evidence type="ECO:0000256" key="4">
    <source>
        <dbReference type="ARBA" id="ARBA00022840"/>
    </source>
</evidence>
<feature type="compositionally biased region" description="Low complexity" evidence="5">
    <location>
        <begin position="1329"/>
        <end position="1343"/>
    </location>
</feature>
<name>A0AAV6TR31_9ARAC</name>
<evidence type="ECO:0000256" key="1">
    <source>
        <dbReference type="ARBA" id="ARBA00022741"/>
    </source>
</evidence>
<evidence type="ECO:0000313" key="8">
    <source>
        <dbReference type="Proteomes" id="UP000827092"/>
    </source>
</evidence>
<feature type="domain" description="UvrD-like helicase ATP-binding" evidence="6">
    <location>
        <begin position="354"/>
        <end position="596"/>
    </location>
</feature>
<dbReference type="GO" id="GO:0004386">
    <property type="term" value="F:helicase activity"/>
    <property type="evidence" value="ECO:0007669"/>
    <property type="project" value="UniProtKB-KW"/>
</dbReference>
<dbReference type="Gene3D" id="3.40.50.300">
    <property type="entry name" value="P-loop containing nucleotide triphosphate hydrolases"/>
    <property type="match status" value="2"/>
</dbReference>
<organism evidence="7 8">
    <name type="scientific">Oedothorax gibbosus</name>
    <dbReference type="NCBI Taxonomy" id="931172"/>
    <lineage>
        <taxon>Eukaryota</taxon>
        <taxon>Metazoa</taxon>
        <taxon>Ecdysozoa</taxon>
        <taxon>Arthropoda</taxon>
        <taxon>Chelicerata</taxon>
        <taxon>Arachnida</taxon>
        <taxon>Araneae</taxon>
        <taxon>Araneomorphae</taxon>
        <taxon>Entelegynae</taxon>
        <taxon>Araneoidea</taxon>
        <taxon>Linyphiidae</taxon>
        <taxon>Erigoninae</taxon>
        <taxon>Oedothorax</taxon>
    </lineage>
</organism>
<keyword evidence="8" id="KW-1185">Reference proteome</keyword>
<dbReference type="Pfam" id="PF00580">
    <property type="entry name" value="UvrD-helicase"/>
    <property type="match status" value="1"/>
</dbReference>
<keyword evidence="2" id="KW-0378">Hydrolase</keyword>
<comment type="caution">
    <text evidence="7">The sequence shown here is derived from an EMBL/GenBank/DDBJ whole genome shotgun (WGS) entry which is preliminary data.</text>
</comment>
<keyword evidence="4" id="KW-0067">ATP-binding</keyword>
<sequence>MAQRLNELKEQGLVTSSEKFNVKFLRESCKKYAQNKLQDDSSWLKKALSRETEDIAGYIPRIEFTARDIESANPIEVLGLKNAIWGRTEIEGKIICEEYKVKIKVIELRDQQIEGLHVTTDEIGAGDSVVYIVNYRNHFVPLLDNIEKNIEESEKVSIEEVYGIDGKVYTKGKFQTEGIGNIIRQEDQQLFHSGNRQLKVSVNSPVFYYDKFNKCDLESGGRSLKKKFDEIIKDLEENKLTHQGSIKLISSKGGIKYLRAKLSDEGRLLFTNTKHNNKDVFVILEVIPNHDYENSRFLKSTDKTKSIEIKETEEGIIEKSSDNVHNVEIKDLQRAHWLGKLLTFSATQEGIVKDVENYKLPLVISGAAGSGKTSVALESLKKMQEKFEGGKILYITKSKNLVKESKKLLEYECYGKTADEFKIVAPEKIEFLSLHGFLEKRTEDIKGKKPIDRNKFFSWFDKICKQDKFKEYKKDGDKIFEELIAVIGGRGLLGKEGKVQYVDLGDRQSIFPKDERCSIYDFFEEYKKFIEGSSEYYDTSLIAYECIKEVQKVYDAVVVDEVQDLTESTLSLVLRSLKDESKGNFLLCGDVNQVIHPSFFSLSKLKSFLSQNKYIRQGSEVFYTLEKSYRNSEQVTEVGNRILHLKNYCFAPEDRITEEEKKLFFMESDTENRGNVCFVTKDKEQEMAGKVPGSINWAVLVLDDESKEEARKLFSTPLVFNIHEAKGLEFENVILYKFMSCKAYNGIWNIIKDKKKIEDPIGKIRDSYDNKEVNTSRNKNKEDKSSEEYKFHINALYVGVTRSASNLYIIDDKSNLLKIIEPKEKGNVNIKKEESSPEEWRDMALKLIDEGNVEQAKDIAIKKLLDKKEYVEKIIGALNHQKCNREEVEKYTKEIMDALEAKERHVEVIVTQSPLDKSCSVGDTVVFEKVKKQLEVEKELVVASQDDHIEAPKDEGIDINAKDLKGWTSSQLEREKSVAKSEKKRKDLDQIIKEEKDKIASNLMKSMKSGEFISFKDDMIKEIFIEYCPLELLGKAIINTLESKIEGKHTAFNHNRRDGSLSQEEITSELADILSKKKHLANGKKIVDSTRRFMEGMFIVSTELLNQKQISRDTKYRLQQLEKKSIDLVRNIEKNITEQFKKLVDNYSEEELDSILSEICRGLENNKAKLEEWINQEEQKYKQEYEQKDDRMMGKKMQNMLKKSNIDLLSCFAPKDVVDYIVQVVECLPEGNLMKIRVGKMVCEHENLKERCQSFLSEKFSLSQFYKLKDEVVGVTDRFFKLCNTFHLLSTEDLLVYLLSTEDLLEGNDLDSLEILEEGSEAHSEETSRSNSNLSGVSVSGHSIQVRGECSKQK</sequence>
<evidence type="ECO:0000256" key="2">
    <source>
        <dbReference type="ARBA" id="ARBA00022801"/>
    </source>
</evidence>
<dbReference type="PANTHER" id="PTHR21529">
    <property type="entry name" value="MAMMARY TURMOR VIRUS RECEPTOR HOMOLOG 1, 2 MTVR1, 2"/>
    <property type="match status" value="1"/>
</dbReference>
<evidence type="ECO:0000256" key="3">
    <source>
        <dbReference type="ARBA" id="ARBA00022806"/>
    </source>
</evidence>
<accession>A0AAV6TR31</accession>
<dbReference type="Proteomes" id="UP000827092">
    <property type="component" value="Unassembled WGS sequence"/>
</dbReference>
<protein>
    <recommendedName>
        <fullName evidence="6">UvrD-like helicase ATP-binding domain-containing protein</fullName>
    </recommendedName>
</protein>
<feature type="region of interest" description="Disordered" evidence="5">
    <location>
        <begin position="1320"/>
        <end position="1354"/>
    </location>
</feature>
<evidence type="ECO:0000259" key="6">
    <source>
        <dbReference type="Pfam" id="PF00580"/>
    </source>
</evidence>
<dbReference type="SUPFAM" id="SSF52540">
    <property type="entry name" value="P-loop containing nucleoside triphosphate hydrolases"/>
    <property type="match status" value="1"/>
</dbReference>
<evidence type="ECO:0000256" key="5">
    <source>
        <dbReference type="SAM" id="MobiDB-lite"/>
    </source>
</evidence>
<evidence type="ECO:0000313" key="7">
    <source>
        <dbReference type="EMBL" id="KAG8174186.1"/>
    </source>
</evidence>